<dbReference type="PANTHER" id="PTHR35017">
    <property type="entry name" value="PROTEIN CBG16223-RELATED"/>
    <property type="match status" value="1"/>
</dbReference>
<evidence type="ECO:0000313" key="2">
    <source>
        <dbReference type="Proteomes" id="UP000046393"/>
    </source>
</evidence>
<evidence type="ECO:0000256" key="1">
    <source>
        <dbReference type="SAM" id="SignalP"/>
    </source>
</evidence>
<sequence>MRFVVCAVILTTFVNCYDDRTNLRYRTFRFEYTPSTQSPEQPTEKAKTLPCCRVRFRLIINFLKDTNSGTACRLMYSQSELDFKTRCNTEPDFSLVGCCKTCNLLGESFRERAKNFFSGKNASTHCFDRMSPEFCSRFDGRKDVWSSKKWSCDTSQSLIAFRVCRATCGFCDLDWENAPESRNLQMLLNSRFGGHLNDDDDDDDTINTTALCFLLKLSANTSIIKGNGRTSSPPCCRDMLGPTTCQRLLRNNEHYFADRCNKDAEFRLIQCCTTCGKCGKAMAYDLVARSLVSEQCFDRYGKKFCERYVNSTDVWSPMYWSCEGYNPHIAFRSCRESCGFCDFKVVHYTIDNALKACRTDRDQTLFRYRKNLSQSYYHRSKLH</sequence>
<dbReference type="PANTHER" id="PTHR35017:SF3">
    <property type="entry name" value="SHKT DOMAIN-CONTAINING PROTEIN"/>
    <property type="match status" value="1"/>
</dbReference>
<organism evidence="2 3">
    <name type="scientific">Syphacia muris</name>
    <dbReference type="NCBI Taxonomy" id="451379"/>
    <lineage>
        <taxon>Eukaryota</taxon>
        <taxon>Metazoa</taxon>
        <taxon>Ecdysozoa</taxon>
        <taxon>Nematoda</taxon>
        <taxon>Chromadorea</taxon>
        <taxon>Rhabditida</taxon>
        <taxon>Spirurina</taxon>
        <taxon>Oxyuridomorpha</taxon>
        <taxon>Oxyuroidea</taxon>
        <taxon>Oxyuridae</taxon>
        <taxon>Syphacia</taxon>
    </lineage>
</organism>
<name>A0A0N5ALV6_9BILA</name>
<dbReference type="AlphaFoldDB" id="A0A0N5ALV6"/>
<feature type="signal peptide" evidence="1">
    <location>
        <begin position="1"/>
        <end position="16"/>
    </location>
</feature>
<evidence type="ECO:0000313" key="3">
    <source>
        <dbReference type="WBParaSite" id="SMUV_0000553801-mRNA-1"/>
    </source>
</evidence>
<feature type="chain" id="PRO_5005893376" evidence="1">
    <location>
        <begin position="17"/>
        <end position="383"/>
    </location>
</feature>
<keyword evidence="2" id="KW-1185">Reference proteome</keyword>
<accession>A0A0N5ALV6</accession>
<dbReference type="WBParaSite" id="SMUV_0000553801-mRNA-1">
    <property type="protein sequence ID" value="SMUV_0000553801-mRNA-1"/>
    <property type="gene ID" value="SMUV_0000553801"/>
</dbReference>
<reference evidence="3" key="1">
    <citation type="submission" date="2017-02" db="UniProtKB">
        <authorList>
            <consortium name="WormBaseParasite"/>
        </authorList>
    </citation>
    <scope>IDENTIFICATION</scope>
</reference>
<keyword evidence="1" id="KW-0732">Signal</keyword>
<dbReference type="Proteomes" id="UP000046393">
    <property type="component" value="Unplaced"/>
</dbReference>
<proteinExistence type="predicted"/>
<protein>
    <submittedName>
        <fullName evidence="3">ShKT domain-containing protein</fullName>
    </submittedName>
</protein>